<evidence type="ECO:0000313" key="11">
    <source>
        <dbReference type="Proteomes" id="UP001302257"/>
    </source>
</evidence>
<dbReference type="Gene3D" id="3.30.450.40">
    <property type="match status" value="1"/>
</dbReference>
<dbReference type="InterPro" id="IPR035965">
    <property type="entry name" value="PAS-like_dom_sf"/>
</dbReference>
<dbReference type="CDD" id="cd00082">
    <property type="entry name" value="HisKA"/>
    <property type="match status" value="1"/>
</dbReference>
<dbReference type="PANTHER" id="PTHR43711">
    <property type="entry name" value="TWO-COMPONENT HISTIDINE KINASE"/>
    <property type="match status" value="1"/>
</dbReference>
<evidence type="ECO:0000256" key="2">
    <source>
        <dbReference type="ARBA" id="ARBA00012438"/>
    </source>
</evidence>
<keyword evidence="3" id="KW-0597">Phosphoprotein</keyword>
<dbReference type="InterPro" id="IPR036097">
    <property type="entry name" value="HisK_dim/P_sf"/>
</dbReference>
<dbReference type="PANTHER" id="PTHR43711:SF26">
    <property type="entry name" value="SENSOR HISTIDINE KINASE RCSC"/>
    <property type="match status" value="1"/>
</dbReference>
<sequence length="598" mass="67045">MSTPEPDLLASLQSQIGALQADNAALRAQLNQQEIQARQWLLRRTTEIQYDAEEQRRAETLQRVFYRIAERATAGLSFYDFLQVVHQLLRELMFADNFYVALHDHDRGLMDYPYYVDEKDGDVMQREGVPCKRGMTEYVLESGKPQLMDAARFQELRHQGLMAEATGDLTFSSWLGVPMQIRGRMGGVLVVQGYTPDVIYDEDDVNILGFFANHVSAAIERYQAIEELRKSEARYRSVIENVGVGVVVVQDGRMVFVNPSMERIVGHSTQALMAMPFTGTIHPDDVPAVVERHQKRLRGEPVEETYSFRIITDQGQIRTLDLSAVLLQWGHRDATLLFVVDATARVEAEQNQKRALQQQIELNDLKSRFITMASHEFRTPLATIHGSVDLLMHYQDRMPADKKRLTLLKIDDAVERMTHMLENVLVIGRSDAGRLQFKPQPSQVSMFCKSLVDELRSAMAEPFSRIRLAMDLPPDSETYLLDETLMRNIVGNLLSNAIKYSPHGGQVMLQVQPRPGELLLRVSDQGIGIPLADQPQLFESFHRASNVGNISGTGLGLSIVREAVQCHGGSISVESATGQGSTFTVILTAPAAPKESAP</sequence>
<dbReference type="Gene3D" id="3.30.565.10">
    <property type="entry name" value="Histidine kinase-like ATPase, C-terminal domain"/>
    <property type="match status" value="1"/>
</dbReference>
<organism evidence="10 11">
    <name type="scientific">Rhodoferax mekongensis</name>
    <dbReference type="NCBI Taxonomy" id="3068341"/>
    <lineage>
        <taxon>Bacteria</taxon>
        <taxon>Pseudomonadati</taxon>
        <taxon>Pseudomonadota</taxon>
        <taxon>Betaproteobacteria</taxon>
        <taxon>Burkholderiales</taxon>
        <taxon>Comamonadaceae</taxon>
        <taxon>Rhodoferax</taxon>
    </lineage>
</organism>
<evidence type="ECO:0000256" key="5">
    <source>
        <dbReference type="ARBA" id="ARBA00022777"/>
    </source>
</evidence>
<keyword evidence="5" id="KW-0418">Kinase</keyword>
<dbReference type="InterPro" id="IPR003594">
    <property type="entry name" value="HATPase_dom"/>
</dbReference>
<dbReference type="RefSeq" id="WP_313867210.1">
    <property type="nucleotide sequence ID" value="NZ_CP132507.1"/>
</dbReference>
<dbReference type="SUPFAM" id="SSF55781">
    <property type="entry name" value="GAF domain-like"/>
    <property type="match status" value="1"/>
</dbReference>
<evidence type="ECO:0000256" key="3">
    <source>
        <dbReference type="ARBA" id="ARBA00022553"/>
    </source>
</evidence>
<evidence type="ECO:0000313" key="10">
    <source>
        <dbReference type="EMBL" id="WNO04365.1"/>
    </source>
</evidence>
<dbReference type="EC" id="2.7.13.3" evidence="2"/>
<dbReference type="CDD" id="cd00075">
    <property type="entry name" value="HATPase"/>
    <property type="match status" value="1"/>
</dbReference>
<dbReference type="PROSITE" id="PS50112">
    <property type="entry name" value="PAS"/>
    <property type="match status" value="1"/>
</dbReference>
<evidence type="ECO:0000259" key="9">
    <source>
        <dbReference type="PROSITE" id="PS50112"/>
    </source>
</evidence>
<dbReference type="PRINTS" id="PR00344">
    <property type="entry name" value="BCTRLSENSOR"/>
</dbReference>
<dbReference type="Pfam" id="PF00512">
    <property type="entry name" value="HisKA"/>
    <property type="match status" value="1"/>
</dbReference>
<dbReference type="SMART" id="SM00065">
    <property type="entry name" value="GAF"/>
    <property type="match status" value="1"/>
</dbReference>
<dbReference type="Pfam" id="PF02518">
    <property type="entry name" value="HATPase_c"/>
    <property type="match status" value="1"/>
</dbReference>
<evidence type="ECO:0000259" key="8">
    <source>
        <dbReference type="PROSITE" id="PS50109"/>
    </source>
</evidence>
<proteinExistence type="predicted"/>
<dbReference type="InterPro" id="IPR000014">
    <property type="entry name" value="PAS"/>
</dbReference>
<keyword evidence="10" id="KW-0547">Nucleotide-binding</keyword>
<dbReference type="PROSITE" id="PS50109">
    <property type="entry name" value="HIS_KIN"/>
    <property type="match status" value="1"/>
</dbReference>
<dbReference type="SUPFAM" id="SSF47384">
    <property type="entry name" value="Homodimeric domain of signal transducing histidine kinase"/>
    <property type="match status" value="1"/>
</dbReference>
<dbReference type="InterPro" id="IPR003018">
    <property type="entry name" value="GAF"/>
</dbReference>
<feature type="domain" description="PAS" evidence="9">
    <location>
        <begin position="231"/>
        <end position="300"/>
    </location>
</feature>
<dbReference type="InterPro" id="IPR050736">
    <property type="entry name" value="Sensor_HK_Regulatory"/>
</dbReference>
<gene>
    <name evidence="10" type="ORF">RAN89_15885</name>
</gene>
<dbReference type="Pfam" id="PF00989">
    <property type="entry name" value="PAS"/>
    <property type="match status" value="1"/>
</dbReference>
<dbReference type="InterPro" id="IPR005467">
    <property type="entry name" value="His_kinase_dom"/>
</dbReference>
<accession>A0ABZ0AXI0</accession>
<dbReference type="SMART" id="SM00388">
    <property type="entry name" value="HisKA"/>
    <property type="match status" value="1"/>
</dbReference>
<evidence type="ECO:0000256" key="4">
    <source>
        <dbReference type="ARBA" id="ARBA00022679"/>
    </source>
</evidence>
<keyword evidence="4" id="KW-0808">Transferase</keyword>
<dbReference type="InterPro" id="IPR004358">
    <property type="entry name" value="Sig_transdc_His_kin-like_C"/>
</dbReference>
<name>A0ABZ0AXI0_9BURK</name>
<evidence type="ECO:0000256" key="7">
    <source>
        <dbReference type="SAM" id="Coils"/>
    </source>
</evidence>
<dbReference type="InterPro" id="IPR003661">
    <property type="entry name" value="HisK_dim/P_dom"/>
</dbReference>
<dbReference type="SMART" id="SM00387">
    <property type="entry name" value="HATPase_c"/>
    <property type="match status" value="1"/>
</dbReference>
<feature type="domain" description="Histidine kinase" evidence="8">
    <location>
        <begin position="372"/>
        <end position="591"/>
    </location>
</feature>
<keyword evidence="6" id="KW-0902">Two-component regulatory system</keyword>
<dbReference type="EMBL" id="CP132507">
    <property type="protein sequence ID" value="WNO04365.1"/>
    <property type="molecule type" value="Genomic_DNA"/>
</dbReference>
<dbReference type="CDD" id="cd00130">
    <property type="entry name" value="PAS"/>
    <property type="match status" value="1"/>
</dbReference>
<dbReference type="NCBIfam" id="TIGR00229">
    <property type="entry name" value="sensory_box"/>
    <property type="match status" value="1"/>
</dbReference>
<evidence type="ECO:0000256" key="1">
    <source>
        <dbReference type="ARBA" id="ARBA00000085"/>
    </source>
</evidence>
<evidence type="ECO:0000256" key="6">
    <source>
        <dbReference type="ARBA" id="ARBA00023012"/>
    </source>
</evidence>
<dbReference type="SUPFAM" id="SSF55874">
    <property type="entry name" value="ATPase domain of HSP90 chaperone/DNA topoisomerase II/histidine kinase"/>
    <property type="match status" value="1"/>
</dbReference>
<dbReference type="InterPro" id="IPR013767">
    <property type="entry name" value="PAS_fold"/>
</dbReference>
<protein>
    <recommendedName>
        <fullName evidence="2">histidine kinase</fullName>
        <ecNumber evidence="2">2.7.13.3</ecNumber>
    </recommendedName>
</protein>
<dbReference type="Gene3D" id="1.10.287.130">
    <property type="match status" value="1"/>
</dbReference>
<reference evidence="10 11" key="1">
    <citation type="submission" date="2023-08" db="EMBL/GenBank/DDBJ databases">
        <title>Rhodoferax potami sp. nov. and Rhodoferax mekongensis sp. nov., isolated from the Mekong River in Thailand.</title>
        <authorList>
            <person name="Kitikhun S."/>
            <person name="Charoenyingcharoen P."/>
            <person name="Siriarchawattana P."/>
            <person name="Likhitrattanapisal S."/>
            <person name="Nilsakha T."/>
            <person name="Chanpet A."/>
            <person name="Rattanawaree P."/>
            <person name="Ingsriswang S."/>
        </authorList>
    </citation>
    <scope>NUCLEOTIDE SEQUENCE [LARGE SCALE GENOMIC DNA]</scope>
    <source>
        <strain evidence="10 11">TBRC 17307</strain>
    </source>
</reference>
<dbReference type="SUPFAM" id="SSF55785">
    <property type="entry name" value="PYP-like sensor domain (PAS domain)"/>
    <property type="match status" value="1"/>
</dbReference>
<dbReference type="InterPro" id="IPR036890">
    <property type="entry name" value="HATPase_C_sf"/>
</dbReference>
<dbReference type="Gene3D" id="3.30.450.20">
    <property type="entry name" value="PAS domain"/>
    <property type="match status" value="1"/>
</dbReference>
<dbReference type="Pfam" id="PF13185">
    <property type="entry name" value="GAF_2"/>
    <property type="match status" value="1"/>
</dbReference>
<comment type="catalytic activity">
    <reaction evidence="1">
        <text>ATP + protein L-histidine = ADP + protein N-phospho-L-histidine.</text>
        <dbReference type="EC" id="2.7.13.3"/>
    </reaction>
</comment>
<dbReference type="SMART" id="SM00091">
    <property type="entry name" value="PAS"/>
    <property type="match status" value="1"/>
</dbReference>
<keyword evidence="7" id="KW-0175">Coiled coil</keyword>
<feature type="coiled-coil region" evidence="7">
    <location>
        <begin position="339"/>
        <end position="368"/>
    </location>
</feature>
<keyword evidence="11" id="KW-1185">Reference proteome</keyword>
<dbReference type="GO" id="GO:0005524">
    <property type="term" value="F:ATP binding"/>
    <property type="evidence" value="ECO:0007669"/>
    <property type="project" value="UniProtKB-KW"/>
</dbReference>
<dbReference type="Proteomes" id="UP001302257">
    <property type="component" value="Chromosome"/>
</dbReference>
<keyword evidence="10" id="KW-0067">ATP-binding</keyword>
<dbReference type="InterPro" id="IPR029016">
    <property type="entry name" value="GAF-like_dom_sf"/>
</dbReference>
<feature type="coiled-coil region" evidence="7">
    <location>
        <begin position="9"/>
        <end position="43"/>
    </location>
</feature>